<dbReference type="Proteomes" id="UP001197958">
    <property type="component" value="Unassembled WGS sequence"/>
</dbReference>
<evidence type="ECO:0000313" key="2">
    <source>
        <dbReference type="Proteomes" id="UP001197958"/>
    </source>
</evidence>
<organism evidence="1 2">
    <name type="scientific">Bacteroides xylanisolvens</name>
    <dbReference type="NCBI Taxonomy" id="371601"/>
    <lineage>
        <taxon>Bacteria</taxon>
        <taxon>Pseudomonadati</taxon>
        <taxon>Bacteroidota</taxon>
        <taxon>Bacteroidia</taxon>
        <taxon>Bacteroidales</taxon>
        <taxon>Bacteroidaceae</taxon>
        <taxon>Bacteroides</taxon>
    </lineage>
</organism>
<accession>A0AAW4SLI2</accession>
<sequence length="126" mass="14383">MKNQELYIIIKKIISISKYWNKRIPMGVGTRKCDKCGCLYDYYATPMLVDSVYEKYVFPLTSGSMLCKNCMESSKGSVLNLLELSVCPLSVGYLVSNNIDIGDTVEEAEKLKNFYDLIVTKYNRYG</sequence>
<name>A0AAW4SLI2_9BACE</name>
<dbReference type="RefSeq" id="WP_225449611.1">
    <property type="nucleotide sequence ID" value="NZ_JAIWWK010000025.1"/>
</dbReference>
<comment type="caution">
    <text evidence="1">The sequence shown here is derived from an EMBL/GenBank/DDBJ whole genome shotgun (WGS) entry which is preliminary data.</text>
</comment>
<reference evidence="1" key="1">
    <citation type="submission" date="2023-08" db="EMBL/GenBank/DDBJ databases">
        <title>Mucin Metabolism Genes Underlie the Key Renovations of Bacteroides xylanisolvens Genomes in Captive Great Apes.</title>
        <authorList>
            <person name="Nishida A.H."/>
        </authorList>
    </citation>
    <scope>NUCLEOTIDE SEQUENCE</scope>
    <source>
        <strain evidence="1">P19.10B</strain>
    </source>
</reference>
<dbReference type="EMBL" id="JAIWWW010000025">
    <property type="protein sequence ID" value="MCA4523938.1"/>
    <property type="molecule type" value="Genomic_DNA"/>
</dbReference>
<gene>
    <name evidence="1" type="ORF">LDZ35_12040</name>
</gene>
<dbReference type="AlphaFoldDB" id="A0AAW4SLI2"/>
<protein>
    <submittedName>
        <fullName evidence="1">Uncharacterized protein</fullName>
    </submittedName>
</protein>
<proteinExistence type="predicted"/>
<evidence type="ECO:0000313" key="1">
    <source>
        <dbReference type="EMBL" id="MCA4523938.1"/>
    </source>
</evidence>